<protein>
    <submittedName>
        <fullName evidence="1">Glucuronosyltransferase pgsip6-like</fullName>
    </submittedName>
</protein>
<dbReference type="EMBL" id="GBEZ01010085">
    <property type="protein sequence ID" value="JAC75559.1"/>
    <property type="molecule type" value="Transcribed_RNA"/>
</dbReference>
<dbReference type="AlphaFoldDB" id="A0A061RXT6"/>
<dbReference type="SUPFAM" id="SSF53448">
    <property type="entry name" value="Nucleotide-diphospho-sugar transferases"/>
    <property type="match status" value="1"/>
</dbReference>
<accession>A0A061RXT6</accession>
<sequence>MTGYDVIFGAALAGIFFLVDSQTDIPWAAAQRRNVSSALHSNSENRPSHSQVLSSNFMRSILRSSSAEVLTGSTTKTREAYVTLCYGDSYVLGVRVLGQSLRQTGTEKSLIVLVTEISAHNWHTLEKDGWQVRKVDTVPNPGKGPR</sequence>
<evidence type="ECO:0000313" key="1">
    <source>
        <dbReference type="EMBL" id="JAC75559.1"/>
    </source>
</evidence>
<proteinExistence type="predicted"/>
<dbReference type="Gene3D" id="3.90.550.10">
    <property type="entry name" value="Spore Coat Polysaccharide Biosynthesis Protein SpsA, Chain A"/>
    <property type="match status" value="1"/>
</dbReference>
<dbReference type="GO" id="GO:0016740">
    <property type="term" value="F:transferase activity"/>
    <property type="evidence" value="ECO:0007669"/>
    <property type="project" value="UniProtKB-KW"/>
</dbReference>
<reference evidence="1" key="1">
    <citation type="submission" date="2014-05" db="EMBL/GenBank/DDBJ databases">
        <title>The transcriptome of the halophilic microalga Tetraselmis sp. GSL018 isolated from the Great Salt Lake, Utah.</title>
        <authorList>
            <person name="Jinkerson R.E."/>
            <person name="D'Adamo S."/>
            <person name="Posewitz M.C."/>
        </authorList>
    </citation>
    <scope>NUCLEOTIDE SEQUENCE</scope>
    <source>
        <strain evidence="1">GSL018</strain>
    </source>
</reference>
<keyword evidence="1" id="KW-0808">Transferase</keyword>
<organism evidence="1">
    <name type="scientific">Tetraselmis sp. GSL018</name>
    <dbReference type="NCBI Taxonomy" id="582737"/>
    <lineage>
        <taxon>Eukaryota</taxon>
        <taxon>Viridiplantae</taxon>
        <taxon>Chlorophyta</taxon>
        <taxon>core chlorophytes</taxon>
        <taxon>Chlorodendrophyceae</taxon>
        <taxon>Chlorodendrales</taxon>
        <taxon>Chlorodendraceae</taxon>
        <taxon>Tetraselmis</taxon>
    </lineage>
</organism>
<feature type="non-terminal residue" evidence="1">
    <location>
        <position position="146"/>
    </location>
</feature>
<dbReference type="InterPro" id="IPR050587">
    <property type="entry name" value="GNT1/Glycosyltrans_8"/>
</dbReference>
<dbReference type="PANTHER" id="PTHR11183">
    <property type="entry name" value="GLYCOGENIN SUBFAMILY MEMBER"/>
    <property type="match status" value="1"/>
</dbReference>
<dbReference type="InterPro" id="IPR029044">
    <property type="entry name" value="Nucleotide-diphossugar_trans"/>
</dbReference>
<gene>
    <name evidence="1" type="ORF">TSPGSL018_22753</name>
</gene>
<name>A0A061RXT6_9CHLO</name>